<proteinExistence type="predicted"/>
<dbReference type="AlphaFoldDB" id="A0AAU9EHK4"/>
<dbReference type="EMBL" id="AP028679">
    <property type="protein sequence ID" value="BEQ15952.1"/>
    <property type="molecule type" value="Genomic_DNA"/>
</dbReference>
<dbReference type="RefSeq" id="WP_338601117.1">
    <property type="nucleotide sequence ID" value="NZ_AP028679.1"/>
</dbReference>
<dbReference type="GO" id="GO:0016787">
    <property type="term" value="F:hydrolase activity"/>
    <property type="evidence" value="ECO:0007669"/>
    <property type="project" value="UniProtKB-KW"/>
</dbReference>
<dbReference type="SFLD" id="SFLDS00003">
    <property type="entry name" value="Haloacid_Dehalogenase"/>
    <property type="match status" value="1"/>
</dbReference>
<dbReference type="Gene3D" id="3.40.50.1000">
    <property type="entry name" value="HAD superfamily/HAD-like"/>
    <property type="match status" value="1"/>
</dbReference>
<reference evidence="2" key="1">
    <citation type="journal article" date="2023" name="Arch. Microbiol.">
        <title>Desulfoferula mesophilus gen. nov. sp. nov., a mesophilic sulfate-reducing bacterium isolated from a brackish lake sediment.</title>
        <authorList>
            <person name="Watanabe T."/>
            <person name="Yabe T."/>
            <person name="Tsuji J.M."/>
            <person name="Fukui M."/>
        </authorList>
    </citation>
    <scope>NUCLEOTIDE SEQUENCE [LARGE SCALE GENOMIC DNA]</scope>
    <source>
        <strain evidence="2">12FAK</strain>
    </source>
</reference>
<dbReference type="Pfam" id="PF00702">
    <property type="entry name" value="Hydrolase"/>
    <property type="match status" value="1"/>
</dbReference>
<dbReference type="InterPro" id="IPR036412">
    <property type="entry name" value="HAD-like_sf"/>
</dbReference>
<dbReference type="KEGG" id="dmp:FAK_30180"/>
<evidence type="ECO:0000313" key="2">
    <source>
        <dbReference type="Proteomes" id="UP001366166"/>
    </source>
</evidence>
<dbReference type="InterPro" id="IPR023198">
    <property type="entry name" value="PGP-like_dom2"/>
</dbReference>
<keyword evidence="2" id="KW-1185">Reference proteome</keyword>
<dbReference type="SUPFAM" id="SSF56784">
    <property type="entry name" value="HAD-like"/>
    <property type="match status" value="1"/>
</dbReference>
<keyword evidence="1" id="KW-0378">Hydrolase</keyword>
<gene>
    <name evidence="1" type="ORF">FAK_30180</name>
</gene>
<sequence length="204" mass="23956">MPEPRIDTLLLDIGGVVLTNGWDRHSRRKAAEKYGLDHEDMDERHHLTFDTYEEGKLTLDQYLDRVVFHQERSFAREEFKQFMYAQSQAKQDMLDLVRGLKKRHGLHVVAVSNEGRELTEHRIATFRLHEIFDFFVSSCFVHYRKPDEDMYRLALDGVQSKAEESIYIDDRLMFVQVAETLGINGLHHIGYESTRDRLAELGLE</sequence>
<protein>
    <submittedName>
        <fullName evidence="1">Hydrolase</fullName>
    </submittedName>
</protein>
<dbReference type="PANTHER" id="PTHR43611:SF3">
    <property type="entry name" value="FLAVIN MONONUCLEOTIDE HYDROLASE 1, CHLOROPLATIC"/>
    <property type="match status" value="1"/>
</dbReference>
<accession>A0AAU9EHK4</accession>
<organism evidence="1 2">
    <name type="scientific">Desulfoferula mesophila</name>
    <dbReference type="NCBI Taxonomy" id="3058419"/>
    <lineage>
        <taxon>Bacteria</taxon>
        <taxon>Pseudomonadati</taxon>
        <taxon>Thermodesulfobacteriota</taxon>
        <taxon>Desulfarculia</taxon>
        <taxon>Desulfarculales</taxon>
        <taxon>Desulfarculaceae</taxon>
        <taxon>Desulfoferula</taxon>
    </lineage>
</organism>
<name>A0AAU9EHK4_9BACT</name>
<dbReference type="InterPro" id="IPR023214">
    <property type="entry name" value="HAD_sf"/>
</dbReference>
<dbReference type="Gene3D" id="1.10.150.240">
    <property type="entry name" value="Putative phosphatase, domain 2"/>
    <property type="match status" value="1"/>
</dbReference>
<evidence type="ECO:0000313" key="1">
    <source>
        <dbReference type="EMBL" id="BEQ15952.1"/>
    </source>
</evidence>
<dbReference type="Proteomes" id="UP001366166">
    <property type="component" value="Chromosome"/>
</dbReference>
<dbReference type="SFLD" id="SFLDG01129">
    <property type="entry name" value="C1.5:_HAD__Beta-PGM__Phosphata"/>
    <property type="match status" value="1"/>
</dbReference>
<dbReference type="PANTHER" id="PTHR43611">
    <property type="entry name" value="ALPHA-D-GLUCOSE 1-PHOSPHATE PHOSPHATASE"/>
    <property type="match status" value="1"/>
</dbReference>